<evidence type="ECO:0000256" key="5">
    <source>
        <dbReference type="ARBA" id="ARBA00048290"/>
    </source>
</evidence>
<comment type="similarity">
    <text evidence="1">Belongs to the NADP-dependent oxidoreductase L4BD family.</text>
</comment>
<protein>
    <recommendedName>
        <fullName evidence="3">15-oxoprostaglandin 13-reductase</fullName>
        <ecNumber evidence="2">1.3.1.48</ecNumber>
    </recommendedName>
    <alternativeName>
        <fullName evidence="3">15-oxoprostaglandin 13-reductase</fullName>
    </alternativeName>
</protein>
<evidence type="ECO:0000256" key="2">
    <source>
        <dbReference type="ARBA" id="ARBA00011981"/>
    </source>
</evidence>
<dbReference type="Gene3D" id="3.90.180.10">
    <property type="entry name" value="Medium-chain alcohol dehydrogenases, catalytic domain"/>
    <property type="match status" value="1"/>
</dbReference>
<organism evidence="8 9">
    <name type="scientific">Gnathostoma spinigerum</name>
    <dbReference type="NCBI Taxonomy" id="75299"/>
    <lineage>
        <taxon>Eukaryota</taxon>
        <taxon>Metazoa</taxon>
        <taxon>Ecdysozoa</taxon>
        <taxon>Nematoda</taxon>
        <taxon>Chromadorea</taxon>
        <taxon>Rhabditida</taxon>
        <taxon>Spirurina</taxon>
        <taxon>Gnathostomatomorpha</taxon>
        <taxon>Gnathostomatoidea</taxon>
        <taxon>Gnathostomatidae</taxon>
        <taxon>Gnathostoma</taxon>
    </lineage>
</organism>
<dbReference type="InterPro" id="IPR011032">
    <property type="entry name" value="GroES-like_sf"/>
</dbReference>
<evidence type="ECO:0000313" key="8">
    <source>
        <dbReference type="EMBL" id="MFH4983274.1"/>
    </source>
</evidence>
<proteinExistence type="inferred from homology"/>
<dbReference type="EC" id="1.3.1.48" evidence="2"/>
<dbReference type="Proteomes" id="UP001608902">
    <property type="component" value="Unassembled WGS sequence"/>
</dbReference>
<evidence type="ECO:0000256" key="1">
    <source>
        <dbReference type="ARBA" id="ARBA00010460"/>
    </source>
</evidence>
<comment type="catalytic activity">
    <reaction evidence="4">
        <text>13,14-dihydro-15-oxo-prostaglandin F1alpha + NADP(+) = 15-oxoprostaglandin F1alpha + NADPH + H(+)</text>
        <dbReference type="Rhea" id="RHEA:50592"/>
        <dbReference type="ChEBI" id="CHEBI:15378"/>
        <dbReference type="ChEBI" id="CHEBI:57783"/>
        <dbReference type="ChEBI" id="CHEBI:58349"/>
        <dbReference type="ChEBI" id="CHEBI:79072"/>
        <dbReference type="ChEBI" id="CHEBI:133411"/>
    </reaction>
    <physiologicalReaction direction="right-to-left" evidence="4">
        <dbReference type="Rhea" id="RHEA:50594"/>
    </physiologicalReaction>
</comment>
<sequence>MNGHYQAQQSCSTCGAAADYDSHLAYNKRVIFVKRPGPNNAPTADCFQCEDCPAPYQSDLGDGQCIVRTLYLSVDPSQRCRMNRSTGVDYLEPFKPGGLVDGLEGIGIVEMVSLRCDLSVGDLVTSFGHLWPWSRLFVADQADLVKVRFMPFICMDHFNRLHVN</sequence>
<gene>
    <name evidence="8" type="ORF">AB6A40_009983</name>
</gene>
<keyword evidence="9" id="KW-1185">Reference proteome</keyword>
<comment type="catalytic activity">
    <reaction evidence="6">
        <text>13,14-dihydro-15-oxo-prostaglandin E1 + NADP(+) = 15-oxoprostaglandin E1 + NADPH + H(+)</text>
        <dbReference type="Rhea" id="RHEA:50584"/>
        <dbReference type="ChEBI" id="CHEBI:15378"/>
        <dbReference type="ChEBI" id="CHEBI:57401"/>
        <dbReference type="ChEBI" id="CHEBI:57783"/>
        <dbReference type="ChEBI" id="CHEBI:58349"/>
        <dbReference type="ChEBI" id="CHEBI:133408"/>
    </reaction>
    <physiologicalReaction direction="right-to-left" evidence="6">
        <dbReference type="Rhea" id="RHEA:50586"/>
    </physiologicalReaction>
</comment>
<comment type="catalytic activity">
    <reaction evidence="5">
        <text>13,14-dihydro-15-oxo-PGF2alpha + NADP(+) = 15-oxoprostaglandin F2alpha + NADPH + H(+)</text>
        <dbReference type="Rhea" id="RHEA:50588"/>
        <dbReference type="ChEBI" id="CHEBI:15378"/>
        <dbReference type="ChEBI" id="CHEBI:57783"/>
        <dbReference type="ChEBI" id="CHEBI:58349"/>
        <dbReference type="ChEBI" id="CHEBI:133374"/>
        <dbReference type="ChEBI" id="CHEBI:133409"/>
    </reaction>
    <physiologicalReaction direction="right-to-left" evidence="5">
        <dbReference type="Rhea" id="RHEA:50590"/>
    </physiologicalReaction>
</comment>
<evidence type="ECO:0000256" key="4">
    <source>
        <dbReference type="ARBA" id="ARBA00047878"/>
    </source>
</evidence>
<name>A0ABD6EYQ5_9BILA</name>
<evidence type="ECO:0000256" key="6">
    <source>
        <dbReference type="ARBA" id="ARBA00049070"/>
    </source>
</evidence>
<reference evidence="8 9" key="1">
    <citation type="submission" date="2024-08" db="EMBL/GenBank/DDBJ databases">
        <title>Gnathostoma spinigerum genome.</title>
        <authorList>
            <person name="Gonzalez-Bertolin B."/>
            <person name="Monzon S."/>
            <person name="Zaballos A."/>
            <person name="Jimenez P."/>
            <person name="Dekumyoy P."/>
            <person name="Varona S."/>
            <person name="Cuesta I."/>
            <person name="Sumanam S."/>
            <person name="Adisakwattana P."/>
            <person name="Gasser R.B."/>
            <person name="Hernandez-Gonzalez A."/>
            <person name="Young N.D."/>
            <person name="Perteguer M.J."/>
        </authorList>
    </citation>
    <scope>NUCLEOTIDE SEQUENCE [LARGE SCALE GENOMIC DNA]</scope>
    <source>
        <strain evidence="8">AL3</strain>
        <tissue evidence="8">Liver</tissue>
    </source>
</reference>
<comment type="caution">
    <text evidence="8">The sequence shown here is derived from an EMBL/GenBank/DDBJ whole genome shotgun (WGS) entry which is preliminary data.</text>
</comment>
<dbReference type="SUPFAM" id="SSF50129">
    <property type="entry name" value="GroES-like"/>
    <property type="match status" value="1"/>
</dbReference>
<evidence type="ECO:0000256" key="3">
    <source>
        <dbReference type="ARBA" id="ARBA00033119"/>
    </source>
</evidence>
<evidence type="ECO:0000259" key="7">
    <source>
        <dbReference type="Pfam" id="PF16884"/>
    </source>
</evidence>
<dbReference type="Pfam" id="PF16884">
    <property type="entry name" value="ADH_N_2"/>
    <property type="match status" value="1"/>
</dbReference>
<dbReference type="AlphaFoldDB" id="A0ABD6EYQ5"/>
<dbReference type="InterPro" id="IPR041694">
    <property type="entry name" value="ADH_N_2"/>
</dbReference>
<dbReference type="EMBL" id="JBGFUD010011669">
    <property type="protein sequence ID" value="MFH4983274.1"/>
    <property type="molecule type" value="Genomic_DNA"/>
</dbReference>
<evidence type="ECO:0000313" key="9">
    <source>
        <dbReference type="Proteomes" id="UP001608902"/>
    </source>
</evidence>
<accession>A0ABD6EYQ5</accession>
<dbReference type="GO" id="GO:0047522">
    <property type="term" value="F:15-oxoprostaglandin 13-reductase [NAD(P)+] activity"/>
    <property type="evidence" value="ECO:0007669"/>
    <property type="project" value="UniProtKB-EC"/>
</dbReference>
<feature type="domain" description="Oxidoreductase N-terminal" evidence="7">
    <location>
        <begin position="30"/>
        <end position="147"/>
    </location>
</feature>